<dbReference type="Gramene" id="EOY19402">
    <property type="protein sequence ID" value="EOY19402"/>
    <property type="gene ID" value="TCM_044496"/>
</dbReference>
<reference evidence="4 5" key="1">
    <citation type="journal article" date="2013" name="Genome Biol.">
        <title>The genome sequence of the most widely cultivated cacao type and its use to identify candidate genes regulating pod color.</title>
        <authorList>
            <person name="Motamayor J.C."/>
            <person name="Mockaitis K."/>
            <person name="Schmutz J."/>
            <person name="Haiminen N."/>
            <person name="Iii D.L."/>
            <person name="Cornejo O."/>
            <person name="Findley S.D."/>
            <person name="Zheng P."/>
            <person name="Utro F."/>
            <person name="Royaert S."/>
            <person name="Saski C."/>
            <person name="Jenkins J."/>
            <person name="Podicheti R."/>
            <person name="Zhao M."/>
            <person name="Scheffler B.E."/>
            <person name="Stack J.C."/>
            <person name="Feltus F.A."/>
            <person name="Mustiga G.M."/>
            <person name="Amores F."/>
            <person name="Phillips W."/>
            <person name="Marelli J.P."/>
            <person name="May G.D."/>
            <person name="Shapiro H."/>
            <person name="Ma J."/>
            <person name="Bustamante C.D."/>
            <person name="Schnell R.J."/>
            <person name="Main D."/>
            <person name="Gilbert D."/>
            <person name="Parida L."/>
            <person name="Kuhn D.N."/>
        </authorList>
    </citation>
    <scope>NUCLEOTIDE SEQUENCE [LARGE SCALE GENOMIC DNA]</scope>
    <source>
        <strain evidence="5">cv. Matina 1-6</strain>
    </source>
</reference>
<evidence type="ECO:0000313" key="5">
    <source>
        <dbReference type="Proteomes" id="UP000026915"/>
    </source>
</evidence>
<keyword evidence="5" id="KW-1185">Reference proteome</keyword>
<organism evidence="4 5">
    <name type="scientific">Theobroma cacao</name>
    <name type="common">Cacao</name>
    <name type="synonym">Cocoa</name>
    <dbReference type="NCBI Taxonomy" id="3641"/>
    <lineage>
        <taxon>Eukaryota</taxon>
        <taxon>Viridiplantae</taxon>
        <taxon>Streptophyta</taxon>
        <taxon>Embryophyta</taxon>
        <taxon>Tracheophyta</taxon>
        <taxon>Spermatophyta</taxon>
        <taxon>Magnoliopsida</taxon>
        <taxon>eudicotyledons</taxon>
        <taxon>Gunneridae</taxon>
        <taxon>Pentapetalae</taxon>
        <taxon>rosids</taxon>
        <taxon>malvids</taxon>
        <taxon>Malvales</taxon>
        <taxon>Malvaceae</taxon>
        <taxon>Byttnerioideae</taxon>
        <taxon>Theobroma</taxon>
    </lineage>
</organism>
<dbReference type="PANTHER" id="PTHR31951">
    <property type="entry name" value="BIFUNCTIONAL INHIBITOR/LIPID-TRANSFER PROTEIN/SEED STORAGE 2S ALBUMIN SUPERFAMILY PROTEIN-RELATED"/>
    <property type="match status" value="1"/>
</dbReference>
<evidence type="ECO:0000256" key="1">
    <source>
        <dbReference type="ARBA" id="ARBA00022729"/>
    </source>
</evidence>
<dbReference type="Pfam" id="PF05617">
    <property type="entry name" value="Prolamin_like"/>
    <property type="match status" value="1"/>
</dbReference>
<dbReference type="EMBL" id="CM001888">
    <property type="protein sequence ID" value="EOY19402.1"/>
    <property type="molecule type" value="Genomic_DNA"/>
</dbReference>
<accession>A0A061FRV9</accession>
<sequence>MASFKVLGLMMILFVTSGVVMSIEEVVDPIQAYNCETKMSLNCVMEVFESICNKAKSVTDKCCGELMVLGQVCHNALLKRTLQLPKFKNVDASILLKRSIQTWNKCAFVVDGVAPSPSL</sequence>
<dbReference type="InParanoid" id="A0A061FRV9"/>
<evidence type="ECO:0000313" key="4">
    <source>
        <dbReference type="EMBL" id="EOY19402.1"/>
    </source>
</evidence>
<gene>
    <name evidence="4" type="ORF">TCM_044496</name>
</gene>
<dbReference type="InterPro" id="IPR008502">
    <property type="entry name" value="Prolamin-like"/>
</dbReference>
<dbReference type="HOGENOM" id="CLU_2089203_0_0_1"/>
<evidence type="ECO:0000256" key="2">
    <source>
        <dbReference type="SAM" id="SignalP"/>
    </source>
</evidence>
<keyword evidence="1 2" id="KW-0732">Signal</keyword>
<dbReference type="eggNOG" id="ENOG502SXI6">
    <property type="taxonomic scope" value="Eukaryota"/>
</dbReference>
<dbReference type="Proteomes" id="UP000026915">
    <property type="component" value="Chromosome 10"/>
</dbReference>
<dbReference type="OMA" id="QAYNCET"/>
<protein>
    <recommendedName>
        <fullName evidence="3">Prolamin-like domain-containing protein</fullName>
    </recommendedName>
</protein>
<feature type="chain" id="PRO_5001602304" description="Prolamin-like domain-containing protein" evidence="2">
    <location>
        <begin position="23"/>
        <end position="119"/>
    </location>
</feature>
<name>A0A061FRV9_THECC</name>
<feature type="domain" description="Prolamin-like" evidence="3">
    <location>
        <begin position="34"/>
        <end position="106"/>
    </location>
</feature>
<evidence type="ECO:0000259" key="3">
    <source>
        <dbReference type="Pfam" id="PF05617"/>
    </source>
</evidence>
<dbReference type="PANTHER" id="PTHR31951:SF22">
    <property type="entry name" value="ECA1 GAMETOGENESIS RELATED FAMILY"/>
    <property type="match status" value="1"/>
</dbReference>
<dbReference type="AlphaFoldDB" id="A0A061FRV9"/>
<feature type="signal peptide" evidence="2">
    <location>
        <begin position="1"/>
        <end position="22"/>
    </location>
</feature>
<dbReference type="FunCoup" id="A0A061FRV9">
    <property type="interactions" value="39"/>
</dbReference>
<proteinExistence type="predicted"/>